<dbReference type="Proteomes" id="UP001071230">
    <property type="component" value="Unassembled WGS sequence"/>
</dbReference>
<keyword evidence="5" id="KW-0378">Hydrolase</keyword>
<dbReference type="EC" id="3.6.1.3" evidence="5"/>
<dbReference type="Pfam" id="PF00005">
    <property type="entry name" value="ABC_tran"/>
    <property type="match status" value="1"/>
</dbReference>
<reference evidence="5" key="2">
    <citation type="submission" date="2020-01" db="EMBL/GenBank/DDBJ databases">
        <authorList>
            <person name="Hornung B."/>
        </authorList>
    </citation>
    <scope>NUCLEOTIDE SEQUENCE</scope>
    <source>
        <strain evidence="5">PacBioINE</strain>
    </source>
</reference>
<keyword evidence="1" id="KW-0813">Transport</keyword>
<dbReference type="GO" id="GO:0005524">
    <property type="term" value="F:ATP binding"/>
    <property type="evidence" value="ECO:0007669"/>
    <property type="project" value="UniProtKB-KW"/>
</dbReference>
<dbReference type="Gene3D" id="3.40.50.300">
    <property type="entry name" value="P-loop containing nucleotide triphosphate hydrolases"/>
    <property type="match status" value="1"/>
</dbReference>
<dbReference type="EMBL" id="CDGJ01000027">
    <property type="protein sequence ID" value="CEJ06366.1"/>
    <property type="molecule type" value="Genomic_DNA"/>
</dbReference>
<evidence type="ECO:0000256" key="1">
    <source>
        <dbReference type="ARBA" id="ARBA00022448"/>
    </source>
</evidence>
<feature type="domain" description="ABC transporter" evidence="4">
    <location>
        <begin position="4"/>
        <end position="214"/>
    </location>
</feature>
<proteinExistence type="predicted"/>
<name>A0A8S0Y031_9FIRM</name>
<dbReference type="PANTHER" id="PTHR42939:SF1">
    <property type="entry name" value="ABC TRANSPORTER ATP-BINDING PROTEIN ALBC-RELATED"/>
    <property type="match status" value="1"/>
</dbReference>
<dbReference type="AlphaFoldDB" id="A0A8S0Y031"/>
<evidence type="ECO:0000313" key="5">
    <source>
        <dbReference type="EMBL" id="CAA7602777.1"/>
    </source>
</evidence>
<dbReference type="RefSeq" id="WP_240986099.1">
    <property type="nucleotide sequence ID" value="NZ_CDGJ01000027.1"/>
</dbReference>
<dbReference type="InterPro" id="IPR027417">
    <property type="entry name" value="P-loop_NTPase"/>
</dbReference>
<keyword evidence="3" id="KW-0067">ATP-binding</keyword>
<dbReference type="EMBL" id="LR746496">
    <property type="protein sequence ID" value="CAA7602777.1"/>
    <property type="molecule type" value="Genomic_DNA"/>
</dbReference>
<dbReference type="PANTHER" id="PTHR42939">
    <property type="entry name" value="ABC TRANSPORTER ATP-BINDING PROTEIN ALBC-RELATED"/>
    <property type="match status" value="1"/>
</dbReference>
<dbReference type="PROSITE" id="PS50893">
    <property type="entry name" value="ABC_TRANSPORTER_2"/>
    <property type="match status" value="1"/>
</dbReference>
<dbReference type="InterPro" id="IPR051782">
    <property type="entry name" value="ABC_Transporter_VariousFunc"/>
</dbReference>
<gene>
    <name evidence="6" type="ORF">DEACI_0814</name>
    <name evidence="5" type="ORF">DEACI_3456</name>
</gene>
<reference evidence="6" key="1">
    <citation type="submission" date="2014-11" db="EMBL/GenBank/DDBJ databases">
        <authorList>
            <person name="Hornung B.V."/>
        </authorList>
    </citation>
    <scope>NUCLEOTIDE SEQUENCE</scope>
    <source>
        <strain evidence="6">INE</strain>
    </source>
</reference>
<protein>
    <submittedName>
        <fullName evidence="5">ABC transporter</fullName>
        <ecNumber evidence="5">3.6.1.3</ecNumber>
    </submittedName>
</protein>
<evidence type="ECO:0000256" key="3">
    <source>
        <dbReference type="ARBA" id="ARBA00022840"/>
    </source>
</evidence>
<evidence type="ECO:0000259" key="4">
    <source>
        <dbReference type="PROSITE" id="PS50893"/>
    </source>
</evidence>
<organism evidence="5">
    <name type="scientific">Acididesulfobacillus acetoxydans</name>
    <dbReference type="NCBI Taxonomy" id="1561005"/>
    <lineage>
        <taxon>Bacteria</taxon>
        <taxon>Bacillati</taxon>
        <taxon>Bacillota</taxon>
        <taxon>Clostridia</taxon>
        <taxon>Eubacteriales</taxon>
        <taxon>Peptococcaceae</taxon>
        <taxon>Acididesulfobacillus</taxon>
    </lineage>
</organism>
<keyword evidence="7" id="KW-1185">Reference proteome</keyword>
<dbReference type="GO" id="GO:0016887">
    <property type="term" value="F:ATP hydrolysis activity"/>
    <property type="evidence" value="ECO:0007669"/>
    <property type="project" value="InterPro"/>
</dbReference>
<sequence>MIAVEARELCKTYRQVKGGVQAVQGLSFAIKENTITGLIGRNGAGKTTLLKMIAGYLRPTGGMLRVFEREPFNDLSISANTIFVDDGMAFPASLTLADIVHGQSPVLGTRAYPNGIYQNSGQVFTLGRTKDTTLHFNITGNTGSYIILVQKKDMKQRKIEAATFVTTSEASGIDFTQRIAPPRISFGHGTLTVEPGLPQRLTYKVMQSPWVVKQFQERSTGNATNRSGLAYATNTLG</sequence>
<accession>A0A8S0Y031</accession>
<dbReference type="InterPro" id="IPR003439">
    <property type="entry name" value="ABC_transporter-like_ATP-bd"/>
</dbReference>
<keyword evidence="2" id="KW-0547">Nucleotide-binding</keyword>
<dbReference type="SUPFAM" id="SSF52540">
    <property type="entry name" value="P-loop containing nucleoside triphosphate hydrolases"/>
    <property type="match status" value="1"/>
</dbReference>
<dbReference type="KEGG" id="aacx:DEACI_3456"/>
<dbReference type="Proteomes" id="UP000836597">
    <property type="component" value="Chromosome"/>
</dbReference>
<evidence type="ECO:0000256" key="2">
    <source>
        <dbReference type="ARBA" id="ARBA00022741"/>
    </source>
</evidence>
<evidence type="ECO:0000313" key="7">
    <source>
        <dbReference type="Proteomes" id="UP001071230"/>
    </source>
</evidence>
<evidence type="ECO:0000313" key="6">
    <source>
        <dbReference type="EMBL" id="CEJ06366.1"/>
    </source>
</evidence>